<reference evidence="1" key="1">
    <citation type="submission" date="2014-05" db="EMBL/GenBank/DDBJ databases">
        <authorList>
            <person name="Chronopoulou M."/>
        </authorList>
    </citation>
    <scope>NUCLEOTIDE SEQUENCE</scope>
    <source>
        <tissue evidence="1">Whole organism</tissue>
    </source>
</reference>
<accession>A0A0K2TBH5</accession>
<protein>
    <submittedName>
        <fullName evidence="1">Uncharacterized protein</fullName>
    </submittedName>
</protein>
<dbReference type="EMBL" id="HACA01005977">
    <property type="protein sequence ID" value="CDW23338.1"/>
    <property type="molecule type" value="Transcribed_RNA"/>
</dbReference>
<evidence type="ECO:0000313" key="1">
    <source>
        <dbReference type="EMBL" id="CDW23338.1"/>
    </source>
</evidence>
<name>A0A0K2TBH5_LEPSM</name>
<proteinExistence type="predicted"/>
<organism evidence="1">
    <name type="scientific">Lepeophtheirus salmonis</name>
    <name type="common">Salmon louse</name>
    <name type="synonym">Caligus salmonis</name>
    <dbReference type="NCBI Taxonomy" id="72036"/>
    <lineage>
        <taxon>Eukaryota</taxon>
        <taxon>Metazoa</taxon>
        <taxon>Ecdysozoa</taxon>
        <taxon>Arthropoda</taxon>
        <taxon>Crustacea</taxon>
        <taxon>Multicrustacea</taxon>
        <taxon>Hexanauplia</taxon>
        <taxon>Copepoda</taxon>
        <taxon>Siphonostomatoida</taxon>
        <taxon>Caligidae</taxon>
        <taxon>Lepeophtheirus</taxon>
    </lineage>
</organism>
<sequence length="11" mass="1379">MLGFWIANIKW</sequence>